<protein>
    <submittedName>
        <fullName evidence="2">Uncharacterized protein</fullName>
    </submittedName>
</protein>
<dbReference type="RefSeq" id="YP_009816899.1">
    <property type="nucleotide sequence ID" value="NC_048112.1"/>
</dbReference>
<evidence type="ECO:0000313" key="2">
    <source>
        <dbReference type="EMBL" id="AZF88666.1"/>
    </source>
</evidence>
<feature type="transmembrane region" description="Helical" evidence="1">
    <location>
        <begin position="64"/>
        <end position="89"/>
    </location>
</feature>
<dbReference type="Proteomes" id="UP000279721">
    <property type="component" value="Segment"/>
</dbReference>
<evidence type="ECO:0000313" key="3">
    <source>
        <dbReference type="Proteomes" id="UP000279721"/>
    </source>
</evidence>
<keyword evidence="3" id="KW-1185">Reference proteome</keyword>
<dbReference type="EMBL" id="MK105855">
    <property type="protein sequence ID" value="AZF88666.1"/>
    <property type="molecule type" value="Genomic_DNA"/>
</dbReference>
<sequence>MMRKIARIAKAFHVKVIIVISHSRTNEGFKMLTFVIVVAALSWIVCSWLVGAAAGRYFASPVCAWVYLGVSLVLSPLVGLLVLFGSHLLDYIESRGRA</sequence>
<keyword evidence="1" id="KW-1133">Transmembrane helix</keyword>
<dbReference type="GeneID" id="55008211"/>
<name>A0A3G8F2W2_9CAUD</name>
<dbReference type="KEGG" id="vg:55008211"/>
<evidence type="ECO:0000256" key="1">
    <source>
        <dbReference type="SAM" id="Phobius"/>
    </source>
</evidence>
<organism evidence="2 3">
    <name type="scientific">Escherichia phage Skarpretter</name>
    <dbReference type="NCBI Taxonomy" id="2488654"/>
    <lineage>
        <taxon>Viruses</taxon>
        <taxon>Duplodnaviria</taxon>
        <taxon>Heunggongvirae</taxon>
        <taxon>Uroviricota</taxon>
        <taxon>Caudoviricetes</taxon>
        <taxon>Skarprettervirus</taxon>
        <taxon>Skarprettervirus skarpretter</taxon>
    </lineage>
</organism>
<accession>A0A3G8F2W2</accession>
<keyword evidence="1" id="KW-0472">Membrane</keyword>
<reference evidence="3" key="1">
    <citation type="submission" date="2018-10" db="EMBL/GenBank/DDBJ databases">
        <authorList>
            <person name="Olsen N.S."/>
            <person name="Kot W."/>
            <person name="Hansen L.H."/>
        </authorList>
    </citation>
    <scope>NUCLEOTIDE SEQUENCE [LARGE SCALE GENOMIC DNA]</scope>
</reference>
<proteinExistence type="predicted"/>
<feature type="transmembrane region" description="Helical" evidence="1">
    <location>
        <begin position="31"/>
        <end position="58"/>
    </location>
</feature>
<keyword evidence="1" id="KW-0812">Transmembrane</keyword>